<evidence type="ECO:0000256" key="3">
    <source>
        <dbReference type="ARBA" id="ARBA00022695"/>
    </source>
</evidence>
<dbReference type="InterPro" id="IPR010243">
    <property type="entry name" value="RNA_pol_bsu_bac"/>
</dbReference>
<dbReference type="GO" id="GO:0032549">
    <property type="term" value="F:ribonucleoside binding"/>
    <property type="evidence" value="ECO:0007669"/>
    <property type="project" value="InterPro"/>
</dbReference>
<evidence type="ECO:0000256" key="6">
    <source>
        <dbReference type="HAMAP-Rule" id="MF_01321"/>
    </source>
</evidence>
<dbReference type="InterPro" id="IPR007644">
    <property type="entry name" value="RNA_pol_bsu_protrusion"/>
</dbReference>
<sequence>MATKSKESSTHPFRVSFAQIDEPMAPPNLLALQTESFDWFLGNEAWQERVKEADKTGDKHVPRTSGLQEILNEMSPIEDNGGTMCLSFKDYTLESPHYTIDECKDKDLTYNAPMYVTAEFITYETGEIKTQTVFLGEFPLMTPRGTFIVNGTERVVVSQLVRSPGVYFEKTADKTSDRDIYLGKVIPSRGAWLEFEIDKKDTVGVRIDRKRKQSATIFLKALGMSVGEIREAFHDFPLMLETLEKDGAIETQDQALEDIYRKIRPGEPPSAEAGRNLLHNFYTNPKRYDLAEVGRYKINKKLGVEREMGERTLDLTDIVAAFRYLLALRAGDDTVAVKDAAGQETELHIKTDDIDHFGNRRVRPVGELIQMQVRTGMSRMERTVKERMSTQDVEAITPNSLINIRPVVAAIKEFFGTSQLSQFMDQNNPLAGLTHKRRLSALGPGGLSRDRAGMEVRDVHPSHYGRMCPVETPEGPNIGLIGSLATFARINPYGFVETPYRVVKDGVVTNEIHYITADDEEGKNIAQASAQLTKDGHFVESTVLCRSTGGDPVLVSPEEVDLMDVSARQMVSVATAMIPFLEHDDANRALMGANMQRQAVPLLKTEAPLVGTGIEKRAAIDAGDVVVAKKGGVVTEVSADLVRLQEDDGETRLYTLEKFKRSNQGNCYNQQAIVDEGDRVEAGDVLADGPATDGGEMALGKNLLVAYMSWEGLNYEDAIILSQRVVSEDLLTSIHIEEHEIDARDTKLGEEEITRDIPNVSEAARKDLDERGIIRVGAEVNAGDILVGKVTPKGETELTSEERLLRAILGEKAREARDTSLRVPHGESGIVIGVKEFTDEDDDAALGPGVKHMVRVFIAQRRKMTVGDKMAGRHGNKGCVSKILPVEDMPFLEDGTPVDIILNPMGVPGRMNLGQVLEFHLGWLAHEGWDVSEARKAGEEWAQRVPLEVCEPGQHVATPVFDGAEADEITGLLRNTRVREDFDRPLIDEMGKAKLFDGRSGEPFPYPIAIGYKYMLKLHHLVDDKIHARSTGPYSMITQQPLGGKAQFGGQRFGEMEVWAMEAYGAAYALQELLTVKSDDVQGRVRVYESIVRGEDLPQPGIPESFRVLMQEMRSLCLNVEALDAAGNAIDLRDDEDEASRGPNSLGFDLGKRPNAPGLLTTDEFMNA</sequence>
<dbReference type="Pfam" id="PF04563">
    <property type="entry name" value="RNA_pol_Rpb2_1"/>
    <property type="match status" value="2"/>
</dbReference>
<evidence type="ECO:0000256" key="4">
    <source>
        <dbReference type="ARBA" id="ARBA00023163"/>
    </source>
</evidence>
<comment type="similarity">
    <text evidence="6 7">Belongs to the RNA polymerase beta chain family.</text>
</comment>
<dbReference type="Pfam" id="PF10385">
    <property type="entry name" value="RNA_pol_Rpb2_45"/>
    <property type="match status" value="1"/>
</dbReference>
<evidence type="ECO:0000259" key="14">
    <source>
        <dbReference type="Pfam" id="PF04565"/>
    </source>
</evidence>
<dbReference type="EMBL" id="UASJ01000001">
    <property type="protein sequence ID" value="SQB65556.1"/>
    <property type="molecule type" value="Genomic_DNA"/>
</dbReference>
<proteinExistence type="inferred from homology"/>
<evidence type="ECO:0000259" key="10">
    <source>
        <dbReference type="Pfam" id="PF00562"/>
    </source>
</evidence>
<evidence type="ECO:0000256" key="9">
    <source>
        <dbReference type="SAM" id="MobiDB-lite"/>
    </source>
</evidence>
<evidence type="ECO:0000259" key="11">
    <source>
        <dbReference type="Pfam" id="PF04560"/>
    </source>
</evidence>
<dbReference type="Gene3D" id="2.40.50.150">
    <property type="match status" value="1"/>
</dbReference>
<dbReference type="AlphaFoldDB" id="A0A2X2YMA1"/>
<dbReference type="Pfam" id="PF00562">
    <property type="entry name" value="RNA_pol_Rpb2_6"/>
    <property type="match status" value="1"/>
</dbReference>
<dbReference type="InterPro" id="IPR007642">
    <property type="entry name" value="RNA_pol_Rpb2_2"/>
</dbReference>
<dbReference type="PANTHER" id="PTHR20856">
    <property type="entry name" value="DNA-DIRECTED RNA POLYMERASE I SUBUNIT 2"/>
    <property type="match status" value="1"/>
</dbReference>
<gene>
    <name evidence="6 16" type="primary">rpoB</name>
    <name evidence="16" type="ORF">NCTC11820_01624</name>
</gene>
<dbReference type="FunFam" id="3.90.1800.10:FF:000001">
    <property type="entry name" value="DNA-directed RNA polymerase subunit beta"/>
    <property type="match status" value="1"/>
</dbReference>
<keyword evidence="3 6" id="KW-0548">Nucleotidyltransferase</keyword>
<feature type="domain" description="RNA polymerase Rpb2" evidence="14">
    <location>
        <begin position="422"/>
        <end position="490"/>
    </location>
</feature>
<keyword evidence="1 6" id="KW-0240">DNA-directed RNA polymerase</keyword>
<organism evidence="16 17">
    <name type="scientific">Mobiluncus curtisii</name>
    <dbReference type="NCBI Taxonomy" id="2051"/>
    <lineage>
        <taxon>Bacteria</taxon>
        <taxon>Bacillati</taxon>
        <taxon>Actinomycetota</taxon>
        <taxon>Actinomycetes</taxon>
        <taxon>Actinomycetales</taxon>
        <taxon>Actinomycetaceae</taxon>
        <taxon>Mobiluncus</taxon>
    </lineage>
</organism>
<evidence type="ECO:0000313" key="17">
    <source>
        <dbReference type="Proteomes" id="UP000250245"/>
    </source>
</evidence>
<dbReference type="InterPro" id="IPR019462">
    <property type="entry name" value="DNA-dir_RNA_pol_bsu_external_1"/>
</dbReference>
<accession>A0A2X2YMA1</accession>
<dbReference type="Gene3D" id="3.90.1800.10">
    <property type="entry name" value="RNA polymerase alpha subunit dimerisation domain"/>
    <property type="match status" value="1"/>
</dbReference>
<evidence type="ECO:0000256" key="5">
    <source>
        <dbReference type="ARBA" id="ARBA00048552"/>
    </source>
</evidence>
<evidence type="ECO:0000256" key="7">
    <source>
        <dbReference type="RuleBase" id="RU000434"/>
    </source>
</evidence>
<evidence type="ECO:0000256" key="2">
    <source>
        <dbReference type="ARBA" id="ARBA00022679"/>
    </source>
</evidence>
<evidence type="ECO:0000259" key="12">
    <source>
        <dbReference type="Pfam" id="PF04561"/>
    </source>
</evidence>
<dbReference type="Gene3D" id="2.40.50.100">
    <property type="match status" value="1"/>
</dbReference>
<comment type="subunit">
    <text evidence="6 8">The RNAP catalytic core consists of 2 alpha, 1 beta, 1 beta' and 1 omega subunit. When a sigma factor is associated with the core the holoenzyme is formed, which can initiate transcription.</text>
</comment>
<dbReference type="GO" id="GO:0000428">
    <property type="term" value="C:DNA-directed RNA polymerase complex"/>
    <property type="evidence" value="ECO:0007669"/>
    <property type="project" value="UniProtKB-KW"/>
</dbReference>
<evidence type="ECO:0000313" key="16">
    <source>
        <dbReference type="EMBL" id="SQB65556.1"/>
    </source>
</evidence>
<feature type="domain" description="RNA polymerase beta subunit protrusion" evidence="13">
    <location>
        <begin position="145"/>
        <end position="406"/>
    </location>
</feature>
<dbReference type="InterPro" id="IPR037033">
    <property type="entry name" value="DNA-dir_RNAP_su2_hyb_sf"/>
</dbReference>
<dbReference type="InterPro" id="IPR042107">
    <property type="entry name" value="DNA-dir_RNA_pol_bsu_ext_1_sf"/>
</dbReference>
<dbReference type="NCBIfam" id="NF001616">
    <property type="entry name" value="PRK00405.1"/>
    <property type="match status" value="1"/>
</dbReference>
<dbReference type="InterPro" id="IPR015712">
    <property type="entry name" value="DNA-dir_RNA_pol_su2"/>
</dbReference>
<feature type="domain" description="DNA-directed RNA polymerase subunit 2 hybrid-binding" evidence="10">
    <location>
        <begin position="628"/>
        <end position="1047"/>
    </location>
</feature>
<dbReference type="GO" id="GO:0003899">
    <property type="term" value="F:DNA-directed RNA polymerase activity"/>
    <property type="evidence" value="ECO:0007669"/>
    <property type="project" value="UniProtKB-UniRule"/>
</dbReference>
<dbReference type="InterPro" id="IPR007120">
    <property type="entry name" value="DNA-dir_RNAP_su2_dom"/>
</dbReference>
<name>A0A2X2YMA1_9ACTO</name>
<dbReference type="GeneID" id="55565104"/>
<comment type="catalytic activity">
    <reaction evidence="5 6 8">
        <text>RNA(n) + a ribonucleoside 5'-triphosphate = RNA(n+1) + diphosphate</text>
        <dbReference type="Rhea" id="RHEA:21248"/>
        <dbReference type="Rhea" id="RHEA-COMP:14527"/>
        <dbReference type="Rhea" id="RHEA-COMP:17342"/>
        <dbReference type="ChEBI" id="CHEBI:33019"/>
        <dbReference type="ChEBI" id="CHEBI:61557"/>
        <dbReference type="ChEBI" id="CHEBI:140395"/>
        <dbReference type="EC" id="2.7.7.6"/>
    </reaction>
</comment>
<dbReference type="SUPFAM" id="SSF64484">
    <property type="entry name" value="beta and beta-prime subunits of DNA dependent RNA-polymerase"/>
    <property type="match status" value="1"/>
</dbReference>
<feature type="domain" description="DNA-directed RNA polymerase beta subunit external 1" evidence="15">
    <location>
        <begin position="500"/>
        <end position="566"/>
    </location>
</feature>
<evidence type="ECO:0000259" key="13">
    <source>
        <dbReference type="Pfam" id="PF04563"/>
    </source>
</evidence>
<feature type="domain" description="RNA polymerase Rpb2" evidence="11">
    <location>
        <begin position="1049"/>
        <end position="1123"/>
    </location>
</feature>
<evidence type="ECO:0000256" key="1">
    <source>
        <dbReference type="ARBA" id="ARBA00022478"/>
    </source>
</evidence>
<dbReference type="GO" id="GO:0003677">
    <property type="term" value="F:DNA binding"/>
    <property type="evidence" value="ECO:0007669"/>
    <property type="project" value="UniProtKB-UniRule"/>
</dbReference>
<dbReference type="PROSITE" id="PS01166">
    <property type="entry name" value="RNA_POL_BETA"/>
    <property type="match status" value="1"/>
</dbReference>
<feature type="domain" description="RNA polymerase Rpb2" evidence="12">
    <location>
        <begin position="162"/>
        <end position="335"/>
    </location>
</feature>
<dbReference type="HAMAP" id="MF_01321">
    <property type="entry name" value="RNApol_bact_RpoB"/>
    <property type="match status" value="1"/>
</dbReference>
<keyword evidence="4 6" id="KW-0804">Transcription</keyword>
<dbReference type="Gene3D" id="2.30.150.10">
    <property type="entry name" value="DNA-directed RNA polymerase, beta subunit, external 1 domain"/>
    <property type="match status" value="1"/>
</dbReference>
<dbReference type="InterPro" id="IPR007645">
    <property type="entry name" value="RNA_pol_Rpb2_3"/>
</dbReference>
<dbReference type="Pfam" id="PF04561">
    <property type="entry name" value="RNA_pol_Rpb2_2"/>
    <property type="match status" value="1"/>
</dbReference>
<dbReference type="EC" id="2.7.7.6" evidence="6 8"/>
<keyword evidence="2 6" id="KW-0808">Transferase</keyword>
<evidence type="ECO:0000256" key="8">
    <source>
        <dbReference type="RuleBase" id="RU363031"/>
    </source>
</evidence>
<dbReference type="Pfam" id="PF04560">
    <property type="entry name" value="RNA_pol_Rpb2_7"/>
    <property type="match status" value="1"/>
</dbReference>
<dbReference type="Pfam" id="PF04565">
    <property type="entry name" value="RNA_pol_Rpb2_3"/>
    <property type="match status" value="1"/>
</dbReference>
<comment type="function">
    <text evidence="6 8">DNA-dependent RNA polymerase catalyzes the transcription of DNA into RNA using the four ribonucleoside triphosphates as substrates.</text>
</comment>
<dbReference type="Gene3D" id="3.90.1100.10">
    <property type="match status" value="1"/>
</dbReference>
<dbReference type="InterPro" id="IPR037034">
    <property type="entry name" value="RNA_pol_Rpb2_2_sf"/>
</dbReference>
<dbReference type="Gene3D" id="2.40.270.10">
    <property type="entry name" value="DNA-directed RNA polymerase, subunit 2, domain 6"/>
    <property type="match status" value="1"/>
</dbReference>
<dbReference type="NCBIfam" id="TIGR02013">
    <property type="entry name" value="rpoB"/>
    <property type="match status" value="1"/>
</dbReference>
<evidence type="ECO:0000259" key="15">
    <source>
        <dbReference type="Pfam" id="PF10385"/>
    </source>
</evidence>
<dbReference type="InterPro" id="IPR007641">
    <property type="entry name" value="RNA_pol_Rpb2_7"/>
</dbReference>
<dbReference type="InterPro" id="IPR007121">
    <property type="entry name" value="RNA_pol_bsu_CS"/>
</dbReference>
<dbReference type="InterPro" id="IPR014724">
    <property type="entry name" value="RNA_pol_RPB2_OB-fold"/>
</dbReference>
<dbReference type="RefSeq" id="WP_004007472.1">
    <property type="nucleotide sequence ID" value="NZ_CAMYEK010000007.1"/>
</dbReference>
<feature type="domain" description="RNA polymerase beta subunit protrusion" evidence="13">
    <location>
        <begin position="29"/>
        <end position="142"/>
    </location>
</feature>
<reference evidence="16 17" key="1">
    <citation type="submission" date="2018-06" db="EMBL/GenBank/DDBJ databases">
        <authorList>
            <consortium name="Pathogen Informatics"/>
            <person name="Doyle S."/>
        </authorList>
    </citation>
    <scope>NUCLEOTIDE SEQUENCE [LARGE SCALE GENOMIC DNA]</scope>
    <source>
        <strain evidence="16 17">NCTC11820</strain>
    </source>
</reference>
<dbReference type="Proteomes" id="UP000250245">
    <property type="component" value="Unassembled WGS sequence"/>
</dbReference>
<dbReference type="GO" id="GO:0006351">
    <property type="term" value="P:DNA-templated transcription"/>
    <property type="evidence" value="ECO:0007669"/>
    <property type="project" value="UniProtKB-UniRule"/>
</dbReference>
<feature type="region of interest" description="Disordered" evidence="9">
    <location>
        <begin position="1134"/>
        <end position="1157"/>
    </location>
</feature>
<dbReference type="CDD" id="cd00653">
    <property type="entry name" value="RNA_pol_B_RPB2"/>
    <property type="match status" value="1"/>
</dbReference>
<protein>
    <recommendedName>
        <fullName evidence="6 8">DNA-directed RNA polymerase subunit beta</fullName>
        <shortName evidence="6">RNAP subunit beta</shortName>
        <ecNumber evidence="6 8">2.7.7.6</ecNumber>
    </recommendedName>
    <alternativeName>
        <fullName evidence="6">RNA polymerase subunit beta</fullName>
    </alternativeName>
    <alternativeName>
        <fullName evidence="6">Transcriptase subunit beta</fullName>
    </alternativeName>
</protein>
<dbReference type="Gene3D" id="3.90.1110.10">
    <property type="entry name" value="RNA polymerase Rpb2, domain 2"/>
    <property type="match status" value="1"/>
</dbReference>